<evidence type="ECO:0000313" key="7">
    <source>
        <dbReference type="Proteomes" id="UP000243745"/>
    </source>
</evidence>
<dbReference type="OrthoDB" id="9795573at2"/>
<protein>
    <submittedName>
        <fullName evidence="6">Phage integrase family protein</fullName>
    </submittedName>
</protein>
<dbReference type="RefSeq" id="WP_143066490.1">
    <property type="nucleotide sequence ID" value="NZ_FOXF01000028.1"/>
</dbReference>
<gene>
    <name evidence="6" type="ORF">SAMN02910344_01508</name>
</gene>
<dbReference type="InterPro" id="IPR011010">
    <property type="entry name" value="DNA_brk_join_enz"/>
</dbReference>
<evidence type="ECO:0000256" key="2">
    <source>
        <dbReference type="ARBA" id="ARBA00022908"/>
    </source>
</evidence>
<dbReference type="PANTHER" id="PTHR30629">
    <property type="entry name" value="PROPHAGE INTEGRASE"/>
    <property type="match status" value="1"/>
</dbReference>
<keyword evidence="4" id="KW-0233">DNA recombination</keyword>
<dbReference type="SUPFAM" id="SSF56349">
    <property type="entry name" value="DNA breaking-rejoining enzymes"/>
    <property type="match status" value="1"/>
</dbReference>
<dbReference type="PROSITE" id="PS51898">
    <property type="entry name" value="TYR_RECOMBINASE"/>
    <property type="match status" value="1"/>
</dbReference>
<sequence>MSKIKQSDLRVKLGSGESIRVSEGNGLTLIITGTKKGTSFKFQHRCTLNGKRIEKILKTQDLNEARQIAAERMLKVNSGNHPDEAQSKGLMFSAVADEWLKQNKYSSSKTLHQISCYVDRLKERFDYQVSEISEKQIYSVIQGMQERHGTWTAKLTLSVLDRILRYSKIVYKVQIPDARAVQSLFKSEPTKHRPSLTDGDLDDNIMRIFLTLKERTRQNRQMVMYYLSFLLLLRLEEINNIKASDINLLDKVLLIEKTKTLEDGIKIPITSELERVLEYLMKKSTNQWLLSSSRSSSGKFCLKQLSDKLRFCDIGQSFHGIRSIGRMWMHQNGIPFEVAESCLTHVVGSAVTRAYLRTDYFEERRQAMEKWHEYLHELLKDIVVLEE</sequence>
<evidence type="ECO:0000313" key="6">
    <source>
        <dbReference type="EMBL" id="SFP48565.1"/>
    </source>
</evidence>
<comment type="similarity">
    <text evidence="1">Belongs to the 'phage' integrase family.</text>
</comment>
<evidence type="ECO:0000256" key="3">
    <source>
        <dbReference type="ARBA" id="ARBA00023125"/>
    </source>
</evidence>
<dbReference type="GO" id="GO:0006310">
    <property type="term" value="P:DNA recombination"/>
    <property type="evidence" value="ECO:0007669"/>
    <property type="project" value="UniProtKB-KW"/>
</dbReference>
<dbReference type="InterPro" id="IPR010998">
    <property type="entry name" value="Integrase_recombinase_N"/>
</dbReference>
<dbReference type="GO" id="GO:0015074">
    <property type="term" value="P:DNA integration"/>
    <property type="evidence" value="ECO:0007669"/>
    <property type="project" value="UniProtKB-KW"/>
</dbReference>
<organism evidence="6 7">
    <name type="scientific">Ruminobacter amylophilus</name>
    <dbReference type="NCBI Taxonomy" id="867"/>
    <lineage>
        <taxon>Bacteria</taxon>
        <taxon>Pseudomonadati</taxon>
        <taxon>Pseudomonadota</taxon>
        <taxon>Gammaproteobacteria</taxon>
        <taxon>Aeromonadales</taxon>
        <taxon>Succinivibrionaceae</taxon>
        <taxon>Ruminobacter</taxon>
    </lineage>
</organism>
<evidence type="ECO:0000259" key="5">
    <source>
        <dbReference type="PROSITE" id="PS51898"/>
    </source>
</evidence>
<dbReference type="InterPro" id="IPR002104">
    <property type="entry name" value="Integrase_catalytic"/>
</dbReference>
<dbReference type="Pfam" id="PF00589">
    <property type="entry name" value="Phage_integrase"/>
    <property type="match status" value="1"/>
</dbReference>
<dbReference type="Gene3D" id="1.10.150.130">
    <property type="match status" value="1"/>
</dbReference>
<dbReference type="Gene3D" id="1.10.443.10">
    <property type="entry name" value="Intergrase catalytic core"/>
    <property type="match status" value="1"/>
</dbReference>
<proteinExistence type="inferred from homology"/>
<name>A0A662ZJD6_9GAMM</name>
<evidence type="ECO:0000256" key="4">
    <source>
        <dbReference type="ARBA" id="ARBA00023172"/>
    </source>
</evidence>
<keyword evidence="2" id="KW-0229">DNA integration</keyword>
<dbReference type="EMBL" id="FOXF01000028">
    <property type="protein sequence ID" value="SFP48565.1"/>
    <property type="molecule type" value="Genomic_DNA"/>
</dbReference>
<accession>A0A662ZJD6</accession>
<dbReference type="InterPro" id="IPR013762">
    <property type="entry name" value="Integrase-like_cat_sf"/>
</dbReference>
<dbReference type="InterPro" id="IPR050808">
    <property type="entry name" value="Phage_Integrase"/>
</dbReference>
<keyword evidence="7" id="KW-1185">Reference proteome</keyword>
<feature type="domain" description="Tyr recombinase" evidence="5">
    <location>
        <begin position="192"/>
        <end position="369"/>
    </location>
</feature>
<dbReference type="GO" id="GO:0003677">
    <property type="term" value="F:DNA binding"/>
    <property type="evidence" value="ECO:0007669"/>
    <property type="project" value="UniProtKB-KW"/>
</dbReference>
<reference evidence="6 7" key="1">
    <citation type="submission" date="2016-10" db="EMBL/GenBank/DDBJ databases">
        <authorList>
            <person name="Varghese N."/>
            <person name="Submissions S."/>
        </authorList>
    </citation>
    <scope>NUCLEOTIDE SEQUENCE [LARGE SCALE GENOMIC DNA]</scope>
    <source>
        <strain evidence="6 7">DSM 1361</strain>
    </source>
</reference>
<dbReference type="AlphaFoldDB" id="A0A662ZJD6"/>
<dbReference type="Proteomes" id="UP000243745">
    <property type="component" value="Unassembled WGS sequence"/>
</dbReference>
<keyword evidence="3" id="KW-0238">DNA-binding</keyword>
<dbReference type="PANTHER" id="PTHR30629:SF2">
    <property type="entry name" value="PROPHAGE INTEGRASE INTS-RELATED"/>
    <property type="match status" value="1"/>
</dbReference>
<evidence type="ECO:0000256" key="1">
    <source>
        <dbReference type="ARBA" id="ARBA00008857"/>
    </source>
</evidence>